<evidence type="ECO:0000313" key="4">
    <source>
        <dbReference type="Proteomes" id="UP000008370"/>
    </source>
</evidence>
<evidence type="ECO:0000256" key="2">
    <source>
        <dbReference type="SAM" id="MobiDB-lite"/>
    </source>
</evidence>
<proteinExistence type="inferred from homology"/>
<dbReference type="EMBL" id="JH930474">
    <property type="protein sequence ID" value="EKM53460.1"/>
    <property type="molecule type" value="Genomic_DNA"/>
</dbReference>
<dbReference type="HOGENOM" id="CLU_314230_0_0_1"/>
<accession>K5W2V7</accession>
<dbReference type="PANTHER" id="PTHR15665">
    <property type="entry name" value="ASTEROID PROTEIN"/>
    <property type="match status" value="1"/>
</dbReference>
<dbReference type="AlphaFoldDB" id="K5W2V7"/>
<comment type="similarity">
    <text evidence="1">Belongs to the asteroid family.</text>
</comment>
<sequence>MGVHGLTTYINEHSAALAKTLHFATDVAPSEPTTFVIDAWSFIYEVLAWAGLPWVYGGEYNQFAEFVIKIVKAWLGVGLRLYFVFDGPFPEIKFPTIISRMNRSTIKPSHLFFRTSATSRATPRFLRESVMLPPGMYAACVETLQGIARNLGSDQVLEIHFADEEGDPYAVELAARLGGYVVGNDSDFVILNAEGYCGYVPLALMAWSSLDSEDDDDAGDAEEDGFQTVVSKGKKKTATQKSSVSRGIVPPDVASGLQLSVIIYSPATLATHLQLPISLLPLLGALVGNDFTGEREASATTSQETNLQWLFFERSLTLTQRITRVATTLRTILSAALGAGRNKNKHAVHSVMQLIERAVNALIVRSVDSMASGEKERVVERVVEATLQYAIPRYEGTLLGTEGLWAEGVCALHDATSCPLLRYLASPSDPLDDDVEAQRERVRVAYVAAYRIGRLDPHTLDVMHSGTFWYRQFLENPDLENVARSIGRPIQLWTYALLDDALGLPARTEPEPEPPQPAEENAPEQDDEDELIDVVEEDSEEDADPLAPLRGALQQLNGFEEGTLDGAKSETTATASNPASPKARSKVVEEYVRRGTKLASEDVIVPPLSELLASLPNHNQTRFNTPIQLLPPEDRFAFFLKALQSDSTLIRSLPADQRTAALVLRWVVRQLHARFQERGHDKTREKEKWTQVEARAFLASFSFSSPTTLTGEQDEPEQVPIVDRNVQLTAQVSVTLDCIMRLGEVLLLNDELLSPVLRFSGRRFHAYLTGTKVLAVDAIPERLWRASNDGLESAFIEPAGKKKRKDKKEAVKSSPVGNKAKAGAGFGSKFGLLADIDA</sequence>
<evidence type="ECO:0000256" key="1">
    <source>
        <dbReference type="ARBA" id="ARBA00007398"/>
    </source>
</evidence>
<dbReference type="GeneID" id="18913062"/>
<dbReference type="RefSeq" id="XP_007398151.1">
    <property type="nucleotide sequence ID" value="XM_007398089.1"/>
</dbReference>
<dbReference type="InParanoid" id="K5W2V7"/>
<dbReference type="Gene3D" id="3.40.50.1010">
    <property type="entry name" value="5'-nuclease"/>
    <property type="match status" value="1"/>
</dbReference>
<feature type="region of interest" description="Disordered" evidence="2">
    <location>
        <begin position="505"/>
        <end position="529"/>
    </location>
</feature>
<dbReference type="InterPro" id="IPR029060">
    <property type="entry name" value="PIN-like_dom_sf"/>
</dbReference>
<dbReference type="OrthoDB" id="25987at2759"/>
<dbReference type="STRING" id="650164.K5W2V7"/>
<name>K5W2V7_PHACS</name>
<protein>
    <recommendedName>
        <fullName evidence="5">Asteroid domain-containing protein</fullName>
    </recommendedName>
</protein>
<feature type="region of interest" description="Disordered" evidence="2">
    <location>
        <begin position="798"/>
        <end position="826"/>
    </location>
</feature>
<dbReference type="SUPFAM" id="SSF88723">
    <property type="entry name" value="PIN domain-like"/>
    <property type="match status" value="1"/>
</dbReference>
<reference evidence="3 4" key="1">
    <citation type="journal article" date="2012" name="BMC Genomics">
        <title>Comparative genomics of the white-rot fungi, Phanerochaete carnosa and P. chrysosporium, to elucidate the genetic basis of the distinct wood types they colonize.</title>
        <authorList>
            <person name="Suzuki H."/>
            <person name="MacDonald J."/>
            <person name="Syed K."/>
            <person name="Salamov A."/>
            <person name="Hori C."/>
            <person name="Aerts A."/>
            <person name="Henrissat B."/>
            <person name="Wiebenga A."/>
            <person name="vanKuyk P.A."/>
            <person name="Barry K."/>
            <person name="Lindquist E."/>
            <person name="LaButti K."/>
            <person name="Lapidus A."/>
            <person name="Lucas S."/>
            <person name="Coutinho P."/>
            <person name="Gong Y."/>
            <person name="Samejima M."/>
            <person name="Mahadevan R."/>
            <person name="Abou-Zaid M."/>
            <person name="de Vries R.P."/>
            <person name="Igarashi K."/>
            <person name="Yadav J.S."/>
            <person name="Grigoriev I.V."/>
            <person name="Master E.R."/>
        </authorList>
    </citation>
    <scope>NUCLEOTIDE SEQUENCE [LARGE SCALE GENOMIC DNA]</scope>
    <source>
        <strain evidence="3 4">HHB-10118-sp</strain>
    </source>
</reference>
<dbReference type="Proteomes" id="UP000008370">
    <property type="component" value="Unassembled WGS sequence"/>
</dbReference>
<keyword evidence="4" id="KW-1185">Reference proteome</keyword>
<evidence type="ECO:0008006" key="5">
    <source>
        <dbReference type="Google" id="ProtNLM"/>
    </source>
</evidence>
<dbReference type="PANTHER" id="PTHR15665:SF1">
    <property type="entry name" value="PROTEIN ASTEROID HOMOLOG 1"/>
    <property type="match status" value="1"/>
</dbReference>
<dbReference type="InterPro" id="IPR026832">
    <property type="entry name" value="Asteroid"/>
</dbReference>
<gene>
    <name evidence="3" type="ORF">PHACADRAFT_211158</name>
</gene>
<evidence type="ECO:0000313" key="3">
    <source>
        <dbReference type="EMBL" id="EKM53460.1"/>
    </source>
</evidence>
<organism evidence="3 4">
    <name type="scientific">Phanerochaete carnosa (strain HHB-10118-sp)</name>
    <name type="common">White-rot fungus</name>
    <name type="synonym">Peniophora carnosa</name>
    <dbReference type="NCBI Taxonomy" id="650164"/>
    <lineage>
        <taxon>Eukaryota</taxon>
        <taxon>Fungi</taxon>
        <taxon>Dikarya</taxon>
        <taxon>Basidiomycota</taxon>
        <taxon>Agaricomycotina</taxon>
        <taxon>Agaricomycetes</taxon>
        <taxon>Polyporales</taxon>
        <taxon>Phanerochaetaceae</taxon>
        <taxon>Phanerochaete</taxon>
    </lineage>
</organism>
<dbReference type="KEGG" id="pco:PHACADRAFT_211158"/>